<comment type="subcellular location">
    <subcellularLocation>
        <location evidence="1">Cell inner membrane</location>
    </subcellularLocation>
</comment>
<comment type="similarity">
    <text evidence="2">Belongs to the GSP N family.</text>
</comment>
<proteinExistence type="inferred from homology"/>
<keyword evidence="9" id="KW-0472">Membrane</keyword>
<name>A0A842I1I7_9SPHN</name>
<reference evidence="11 12" key="1">
    <citation type="submission" date="2020-08" db="EMBL/GenBank/DDBJ databases">
        <title>Draft genome sequence of Parasphingopyxis sp. GrpM-11.</title>
        <authorList>
            <person name="Oh J."/>
            <person name="Roh D.-H."/>
        </authorList>
    </citation>
    <scope>NUCLEOTIDE SEQUENCE [LARGE SCALE GENOMIC DNA]</scope>
    <source>
        <strain evidence="11 12">GrpM-11</strain>
    </source>
</reference>
<gene>
    <name evidence="11" type="primary">gspN</name>
    <name evidence="11" type="ORF">H6P80_10630</name>
</gene>
<evidence type="ECO:0000256" key="8">
    <source>
        <dbReference type="ARBA" id="ARBA00022927"/>
    </source>
</evidence>
<keyword evidence="12" id="KW-1185">Reference proteome</keyword>
<keyword evidence="5" id="KW-1003">Cell membrane</keyword>
<comment type="caution">
    <text evidence="11">The sequence shown here is derived from an EMBL/GenBank/DDBJ whole genome shotgun (WGS) entry which is preliminary data.</text>
</comment>
<accession>A0A842I1I7</accession>
<keyword evidence="6" id="KW-0997">Cell inner membrane</keyword>
<evidence type="ECO:0000256" key="9">
    <source>
        <dbReference type="ARBA" id="ARBA00023136"/>
    </source>
</evidence>
<evidence type="ECO:0000256" key="4">
    <source>
        <dbReference type="ARBA" id="ARBA00022448"/>
    </source>
</evidence>
<dbReference type="GO" id="GO:0015627">
    <property type="term" value="C:type II protein secretion system complex"/>
    <property type="evidence" value="ECO:0007669"/>
    <property type="project" value="InterPro"/>
</dbReference>
<dbReference type="InterPro" id="IPR022792">
    <property type="entry name" value="T2SS_protein-GspN"/>
</dbReference>
<sequence>MRMPMGRRVFFLIIFLIALLVSIPMRFGLGFLGFDDQGLTAREARGSIWSGLLLDARYGDAGLGHLDAGLGFFPLFAGRARVSIESHLVAGQDMQGLRAALTIAGSEAGLDDATVSVAAGQLLAPLPVSLLNLEDVSVHFANGLCQDASGLVRAELGGSMGDVIAARTLVGNAQCAEDALLLPLASDGGMERLDVRIGADGNYVADLSVRAEDDSARERLTRAGFQPGPNGYAMRVQGSF</sequence>
<evidence type="ECO:0000256" key="7">
    <source>
        <dbReference type="ARBA" id="ARBA00022692"/>
    </source>
</evidence>
<evidence type="ECO:0000256" key="10">
    <source>
        <dbReference type="ARBA" id="ARBA00030772"/>
    </source>
</evidence>
<dbReference type="EMBL" id="JACJVJ010000002">
    <property type="protein sequence ID" value="MBC2778070.1"/>
    <property type="molecule type" value="Genomic_DNA"/>
</dbReference>
<dbReference type="AlphaFoldDB" id="A0A842I1I7"/>
<evidence type="ECO:0000256" key="1">
    <source>
        <dbReference type="ARBA" id="ARBA00004533"/>
    </source>
</evidence>
<evidence type="ECO:0000313" key="12">
    <source>
        <dbReference type="Proteomes" id="UP000564378"/>
    </source>
</evidence>
<keyword evidence="4" id="KW-0813">Transport</keyword>
<dbReference type="Pfam" id="PF01203">
    <property type="entry name" value="T2SSN"/>
    <property type="match status" value="1"/>
</dbReference>
<protein>
    <recommendedName>
        <fullName evidence="3">Type II secretion system protein N</fullName>
    </recommendedName>
    <alternativeName>
        <fullName evidence="10">General secretion pathway protein N</fullName>
    </alternativeName>
</protein>
<evidence type="ECO:0000256" key="5">
    <source>
        <dbReference type="ARBA" id="ARBA00022475"/>
    </source>
</evidence>
<dbReference type="Proteomes" id="UP000564378">
    <property type="component" value="Unassembled WGS sequence"/>
</dbReference>
<dbReference type="RefSeq" id="WP_185801360.1">
    <property type="nucleotide sequence ID" value="NZ_JACJVJ010000002.1"/>
</dbReference>
<keyword evidence="7" id="KW-0812">Transmembrane</keyword>
<evidence type="ECO:0000256" key="3">
    <source>
        <dbReference type="ARBA" id="ARBA00021563"/>
    </source>
</evidence>
<evidence type="ECO:0000256" key="6">
    <source>
        <dbReference type="ARBA" id="ARBA00022519"/>
    </source>
</evidence>
<dbReference type="GO" id="GO:0005886">
    <property type="term" value="C:plasma membrane"/>
    <property type="evidence" value="ECO:0007669"/>
    <property type="project" value="UniProtKB-SubCell"/>
</dbReference>
<evidence type="ECO:0000256" key="2">
    <source>
        <dbReference type="ARBA" id="ARBA00007208"/>
    </source>
</evidence>
<evidence type="ECO:0000313" key="11">
    <source>
        <dbReference type="EMBL" id="MBC2778070.1"/>
    </source>
</evidence>
<keyword evidence="8" id="KW-0653">Protein transport</keyword>
<organism evidence="11 12">
    <name type="scientific">Parasphingopyxis marina</name>
    <dbReference type="NCBI Taxonomy" id="2761622"/>
    <lineage>
        <taxon>Bacteria</taxon>
        <taxon>Pseudomonadati</taxon>
        <taxon>Pseudomonadota</taxon>
        <taxon>Alphaproteobacteria</taxon>
        <taxon>Sphingomonadales</taxon>
        <taxon>Sphingomonadaceae</taxon>
        <taxon>Parasphingopyxis</taxon>
    </lineage>
</organism>
<dbReference type="GO" id="GO:0015628">
    <property type="term" value="P:protein secretion by the type II secretion system"/>
    <property type="evidence" value="ECO:0007669"/>
    <property type="project" value="InterPro"/>
</dbReference>